<dbReference type="Proteomes" id="UP000494117">
    <property type="component" value="Unassembled WGS sequence"/>
</dbReference>
<feature type="transmembrane region" description="Helical" evidence="1">
    <location>
        <begin position="121"/>
        <end position="140"/>
    </location>
</feature>
<organism evidence="2 3">
    <name type="scientific">Achromobacter anxifer</name>
    <dbReference type="NCBI Taxonomy" id="1287737"/>
    <lineage>
        <taxon>Bacteria</taxon>
        <taxon>Pseudomonadati</taxon>
        <taxon>Pseudomonadota</taxon>
        <taxon>Betaproteobacteria</taxon>
        <taxon>Burkholderiales</taxon>
        <taxon>Alcaligenaceae</taxon>
        <taxon>Achromobacter</taxon>
    </lineage>
</organism>
<feature type="transmembrane region" description="Helical" evidence="1">
    <location>
        <begin position="361"/>
        <end position="379"/>
    </location>
</feature>
<evidence type="ECO:0008006" key="4">
    <source>
        <dbReference type="Google" id="ProtNLM"/>
    </source>
</evidence>
<proteinExistence type="predicted"/>
<name>A0A6S7CXL6_9BURK</name>
<keyword evidence="1" id="KW-0472">Membrane</keyword>
<feature type="transmembrane region" description="Helical" evidence="1">
    <location>
        <begin position="419"/>
        <end position="442"/>
    </location>
</feature>
<evidence type="ECO:0000313" key="3">
    <source>
        <dbReference type="Proteomes" id="UP000494117"/>
    </source>
</evidence>
<feature type="transmembrane region" description="Helical" evidence="1">
    <location>
        <begin position="336"/>
        <end position="354"/>
    </location>
</feature>
<dbReference type="Pfam" id="PF11299">
    <property type="entry name" value="DUF3100"/>
    <property type="match status" value="1"/>
</dbReference>
<feature type="transmembrane region" description="Helical" evidence="1">
    <location>
        <begin position="385"/>
        <end position="407"/>
    </location>
</feature>
<sequence>MSHASASLAAPSMPLSGRIRMLAAILLVVVIAEAIGSATFNVGPGKIILQPMLWAIFIGAIVAAIGQRLPAGLNIDTAMQTRISGYLQYALLPFLAKLGLMVGGALPQVREAGWALVFQEFGHFFGTMAVGLPLALLLGIKREAIGATFSVGREPSLAIIGERYGMNSPEGRGVMAEYITGTVIGALFVALMAGFITSLNIFDPRSLAMGAGVGSGSMMAAGVGAIASQQTPEVAHQVAALAAAANLLTTVVGVYFTLFISLPTTIFLYGKLEPVLGRFSRGKAEAAVTADEPVAQDAPAHGAKMGFGDRLTAYVICGLFALVGNRLGYNVPFADALPGMGIIILLVVITDLVLRVVPKLPAVFVLSLIAMTAGCPGVLPYSDQIIALVGKVNFLPFTTVILAMAGLSILKDLPAFRKLGWKIVVVSLAANAGTFLGATMIAEFFH</sequence>
<feature type="transmembrane region" description="Helical" evidence="1">
    <location>
        <begin position="238"/>
        <end position="262"/>
    </location>
</feature>
<gene>
    <name evidence="2" type="ORF">LMG26858_02647</name>
</gene>
<dbReference type="EMBL" id="CADILG010000017">
    <property type="protein sequence ID" value="CAB3869396.1"/>
    <property type="molecule type" value="Genomic_DNA"/>
</dbReference>
<dbReference type="InterPro" id="IPR021450">
    <property type="entry name" value="DUF3100"/>
</dbReference>
<keyword evidence="1" id="KW-1133">Transmembrane helix</keyword>
<keyword evidence="3" id="KW-1185">Reference proteome</keyword>
<protein>
    <recommendedName>
        <fullName evidence="4">DUF3100 domain-containing protein</fullName>
    </recommendedName>
</protein>
<feature type="transmembrane region" description="Helical" evidence="1">
    <location>
        <begin position="178"/>
        <end position="201"/>
    </location>
</feature>
<feature type="transmembrane region" description="Helical" evidence="1">
    <location>
        <begin position="86"/>
        <end position="109"/>
    </location>
</feature>
<dbReference type="RefSeq" id="WP_175207498.1">
    <property type="nucleotide sequence ID" value="NZ_CADILG010000017.1"/>
</dbReference>
<accession>A0A6S7CXL6</accession>
<evidence type="ECO:0000256" key="1">
    <source>
        <dbReference type="SAM" id="Phobius"/>
    </source>
</evidence>
<reference evidence="2 3" key="1">
    <citation type="submission" date="2020-04" db="EMBL/GenBank/DDBJ databases">
        <authorList>
            <person name="De Canck E."/>
        </authorList>
    </citation>
    <scope>NUCLEOTIDE SEQUENCE [LARGE SCALE GENOMIC DNA]</scope>
    <source>
        <strain evidence="2 3">LMG 26858</strain>
    </source>
</reference>
<evidence type="ECO:0000313" key="2">
    <source>
        <dbReference type="EMBL" id="CAB3869396.1"/>
    </source>
</evidence>
<keyword evidence="1" id="KW-0812">Transmembrane</keyword>
<feature type="transmembrane region" description="Helical" evidence="1">
    <location>
        <begin position="47"/>
        <end position="65"/>
    </location>
</feature>
<feature type="transmembrane region" description="Helical" evidence="1">
    <location>
        <begin position="207"/>
        <end position="226"/>
    </location>
</feature>
<feature type="transmembrane region" description="Helical" evidence="1">
    <location>
        <begin position="21"/>
        <end position="41"/>
    </location>
</feature>
<dbReference type="AlphaFoldDB" id="A0A6S7CXL6"/>